<protein>
    <submittedName>
        <fullName evidence="2">Uncharacterized protein</fullName>
    </submittedName>
</protein>
<keyword evidence="3" id="KW-1185">Reference proteome</keyword>
<name>A0ABR7TY85_9BACT</name>
<gene>
    <name evidence="2" type="ORF">ICL07_29030</name>
</gene>
<sequence length="67" mass="7573">MKENRGTLQAFRHAGKAIEALFAEAGVPLKRYPYDTWLKYGHLSLAFAGLAICGVAYWLFQHIKYGL</sequence>
<keyword evidence="1" id="KW-0812">Transmembrane</keyword>
<dbReference type="Proteomes" id="UP000659124">
    <property type="component" value="Unassembled WGS sequence"/>
</dbReference>
<keyword evidence="1" id="KW-0472">Membrane</keyword>
<reference evidence="2 3" key="1">
    <citation type="submission" date="2020-09" db="EMBL/GenBank/DDBJ databases">
        <title>Genome sequences of type strains of Chitinophaga qingshengii and Chitinophaga varians.</title>
        <authorList>
            <person name="Kittiwongwattana C."/>
        </authorList>
    </citation>
    <scope>NUCLEOTIDE SEQUENCE [LARGE SCALE GENOMIC DNA]</scope>
    <source>
        <strain evidence="2 3">JCM 30026</strain>
    </source>
</reference>
<dbReference type="RefSeq" id="WP_188091560.1">
    <property type="nucleotide sequence ID" value="NZ_JACVFC010000005.1"/>
</dbReference>
<evidence type="ECO:0000313" key="3">
    <source>
        <dbReference type="Proteomes" id="UP000659124"/>
    </source>
</evidence>
<comment type="caution">
    <text evidence="2">The sequence shown here is derived from an EMBL/GenBank/DDBJ whole genome shotgun (WGS) entry which is preliminary data.</text>
</comment>
<evidence type="ECO:0000256" key="1">
    <source>
        <dbReference type="SAM" id="Phobius"/>
    </source>
</evidence>
<proteinExistence type="predicted"/>
<keyword evidence="1" id="KW-1133">Transmembrane helix</keyword>
<accession>A0ABR7TY85</accession>
<feature type="transmembrane region" description="Helical" evidence="1">
    <location>
        <begin position="40"/>
        <end position="60"/>
    </location>
</feature>
<evidence type="ECO:0000313" key="2">
    <source>
        <dbReference type="EMBL" id="MBC9934466.1"/>
    </source>
</evidence>
<dbReference type="EMBL" id="JACVFC010000005">
    <property type="protein sequence ID" value="MBC9934466.1"/>
    <property type="molecule type" value="Genomic_DNA"/>
</dbReference>
<organism evidence="2 3">
    <name type="scientific">Chitinophaga qingshengii</name>
    <dbReference type="NCBI Taxonomy" id="1569794"/>
    <lineage>
        <taxon>Bacteria</taxon>
        <taxon>Pseudomonadati</taxon>
        <taxon>Bacteroidota</taxon>
        <taxon>Chitinophagia</taxon>
        <taxon>Chitinophagales</taxon>
        <taxon>Chitinophagaceae</taxon>
        <taxon>Chitinophaga</taxon>
    </lineage>
</organism>